<evidence type="ECO:0000313" key="1">
    <source>
        <dbReference type="EnsemblMetazoa" id="XP_029347315.1"/>
    </source>
</evidence>
<organism evidence="1 2">
    <name type="scientific">Acyrthosiphon pisum</name>
    <name type="common">Pea aphid</name>
    <dbReference type="NCBI Taxonomy" id="7029"/>
    <lineage>
        <taxon>Eukaryota</taxon>
        <taxon>Metazoa</taxon>
        <taxon>Ecdysozoa</taxon>
        <taxon>Arthropoda</taxon>
        <taxon>Hexapoda</taxon>
        <taxon>Insecta</taxon>
        <taxon>Pterygota</taxon>
        <taxon>Neoptera</taxon>
        <taxon>Paraneoptera</taxon>
        <taxon>Hemiptera</taxon>
        <taxon>Sternorrhyncha</taxon>
        <taxon>Aphidomorpha</taxon>
        <taxon>Aphidoidea</taxon>
        <taxon>Aphididae</taxon>
        <taxon>Macrosiphini</taxon>
        <taxon>Acyrthosiphon</taxon>
    </lineage>
</organism>
<dbReference type="KEGG" id="api:100161705"/>
<accession>A0A8R2NT22</accession>
<dbReference type="PANTHER" id="PTHR45913:SF19">
    <property type="entry name" value="LOW QUALITY PROTEIN: ZINC FINGER BED DOMAIN-CONTAINING PROTEIN 5-LIKE"/>
    <property type="match status" value="1"/>
</dbReference>
<dbReference type="Proteomes" id="UP000007819">
    <property type="component" value="Chromosome X"/>
</dbReference>
<dbReference type="OrthoDB" id="6596367at2759"/>
<dbReference type="InterPro" id="IPR012337">
    <property type="entry name" value="RNaseH-like_sf"/>
</dbReference>
<protein>
    <submittedName>
        <fullName evidence="1">Uncharacterized protein</fullName>
    </submittedName>
</protein>
<evidence type="ECO:0000313" key="2">
    <source>
        <dbReference type="Proteomes" id="UP000007819"/>
    </source>
</evidence>
<dbReference type="RefSeq" id="XP_029347315.1">
    <property type="nucleotide sequence ID" value="XM_029491455.1"/>
</dbReference>
<dbReference type="SUPFAM" id="SSF53098">
    <property type="entry name" value="Ribonuclease H-like"/>
    <property type="match status" value="1"/>
</dbReference>
<dbReference type="GeneID" id="100161705"/>
<proteinExistence type="predicted"/>
<sequence>MVAHQNKPHTLGETLIKPSILKAVEIVLGEESKRKIAQLSLSDNTVKRRIDELALDIKNQLIHKLKHSVFFAIQCDESTDVANCCQLLVYCRFINEQSIAEELLFSQALNSTSKGSDVLSAIDIFFDQNGLSWKNVVAVCTDGAPAMLGSRSGFVSLAKNKNPSIIGTHCVIHRQALAAKTLPSELKNLLEVCIKVVNTIKSSALNSRLFKILCSELSAEHSVLLFHTEVRWLSKGNMFERLYELKSEVEIMLLQLGKDNLRENFTDENFTFYFAYLVNIFETINNLNLKLQGRNTNIITAKDSINSFLEMIQLWKRRVNKEIPNFSSFRRLNELISDEEKSICLAGLKSIVIEHLDCLTDEFMRYFPDFSNESWKYTLTSCPFSANVDTLPDTFQEQVIELKNDSCAKIDFNSGSSLEEFWVKYQPIYPEISNEALQVLVQFSSINLCESGFSSLAIIKTKHRNRLNVESDLRCSLSNIEPNFKKLSKEKCCQPSH</sequence>
<reference evidence="1" key="2">
    <citation type="submission" date="2022-06" db="UniProtKB">
        <authorList>
            <consortium name="EnsemblMetazoa"/>
        </authorList>
    </citation>
    <scope>IDENTIFICATION</scope>
</reference>
<dbReference type="AlphaFoldDB" id="A0A8R2NT22"/>
<keyword evidence="2" id="KW-1185">Reference proteome</keyword>
<dbReference type="PANTHER" id="PTHR45913">
    <property type="entry name" value="EPM2A-INTERACTING PROTEIN 1"/>
    <property type="match status" value="1"/>
</dbReference>
<reference evidence="2" key="1">
    <citation type="submission" date="2010-06" db="EMBL/GenBank/DDBJ databases">
        <authorList>
            <person name="Jiang H."/>
            <person name="Abraham K."/>
            <person name="Ali S."/>
            <person name="Alsbrooks S.L."/>
            <person name="Anim B.N."/>
            <person name="Anosike U.S."/>
            <person name="Attaway T."/>
            <person name="Bandaranaike D.P."/>
            <person name="Battles P.K."/>
            <person name="Bell S.N."/>
            <person name="Bell A.V."/>
            <person name="Beltran B."/>
            <person name="Bickham C."/>
            <person name="Bustamante Y."/>
            <person name="Caleb T."/>
            <person name="Canada A."/>
            <person name="Cardenas V."/>
            <person name="Carter K."/>
            <person name="Chacko J."/>
            <person name="Chandrabose M.N."/>
            <person name="Chavez D."/>
            <person name="Chavez A."/>
            <person name="Chen L."/>
            <person name="Chu H.-S."/>
            <person name="Claassen K.J."/>
            <person name="Cockrell R."/>
            <person name="Collins M."/>
            <person name="Cooper J.A."/>
            <person name="Cree A."/>
            <person name="Curry S.M."/>
            <person name="Da Y."/>
            <person name="Dao M.D."/>
            <person name="Das B."/>
            <person name="Davila M.-L."/>
            <person name="Davy-Carroll L."/>
            <person name="Denson S."/>
            <person name="Dinh H."/>
            <person name="Ebong V.E."/>
            <person name="Edwards J.R."/>
            <person name="Egan A."/>
            <person name="El-Daye J."/>
            <person name="Escobedo L."/>
            <person name="Fernandez S."/>
            <person name="Fernando P.R."/>
            <person name="Flagg N."/>
            <person name="Forbes L.D."/>
            <person name="Fowler R.G."/>
            <person name="Fu Q."/>
            <person name="Gabisi R.A."/>
            <person name="Ganer J."/>
            <person name="Garbino Pronczuk A."/>
            <person name="Garcia R.M."/>
            <person name="Garner T."/>
            <person name="Garrett T.E."/>
            <person name="Gonzalez D.A."/>
            <person name="Hamid H."/>
            <person name="Hawkins E.S."/>
            <person name="Hirani K."/>
            <person name="Hogues M.E."/>
            <person name="Hollins B."/>
            <person name="Hsiao C.-H."/>
            <person name="Jabil R."/>
            <person name="James M.L."/>
            <person name="Jhangiani S.N."/>
            <person name="Johnson B."/>
            <person name="Johnson Q."/>
            <person name="Joshi V."/>
            <person name="Kalu J.B."/>
            <person name="Kam C."/>
            <person name="Kashfia A."/>
            <person name="Keebler J."/>
            <person name="Kisamo H."/>
            <person name="Kovar C.L."/>
            <person name="Lago L.A."/>
            <person name="Lai C.-Y."/>
            <person name="Laidlaw J."/>
            <person name="Lara F."/>
            <person name="Le T.-K."/>
            <person name="Lee S.L."/>
            <person name="Legall F.H."/>
            <person name="Lemon S.J."/>
            <person name="Lewis L.R."/>
            <person name="Li B."/>
            <person name="Liu Y."/>
            <person name="Liu Y.-S."/>
            <person name="Lopez J."/>
            <person name="Lozado R.J."/>
            <person name="Lu J."/>
            <person name="Madu R.C."/>
            <person name="Maheshwari M."/>
            <person name="Maheshwari R."/>
            <person name="Malloy K."/>
            <person name="Martinez E."/>
            <person name="Mathew T."/>
            <person name="Mercado I.C."/>
            <person name="Mercado C."/>
            <person name="Meyer B."/>
            <person name="Montgomery K."/>
            <person name="Morgan M.B."/>
            <person name="Munidasa M."/>
            <person name="Nazareth L.V."/>
            <person name="Nelson J."/>
            <person name="Ng B.M."/>
            <person name="Nguyen N.B."/>
            <person name="Nguyen P.Q."/>
            <person name="Nguyen T."/>
            <person name="Obregon M."/>
            <person name="Okwuonu G.O."/>
            <person name="Onwere C.G."/>
            <person name="Orozco G."/>
            <person name="Parra A."/>
            <person name="Patel S."/>
            <person name="Patil S."/>
            <person name="Perez A."/>
            <person name="Perez Y."/>
            <person name="Pham C."/>
            <person name="Primus E.L."/>
            <person name="Pu L.-L."/>
            <person name="Puazo M."/>
            <person name="Qin X."/>
            <person name="Quiroz J.B."/>
            <person name="Reese J."/>
            <person name="Richards S."/>
            <person name="Rives C.M."/>
            <person name="Robberts R."/>
            <person name="Ruiz S.J."/>
            <person name="Ruiz M.J."/>
            <person name="Santibanez J."/>
            <person name="Schneider B.W."/>
            <person name="Sisson I."/>
            <person name="Smith M."/>
            <person name="Sodergren E."/>
            <person name="Song X.-Z."/>
            <person name="Song B.B."/>
            <person name="Summersgill H."/>
            <person name="Thelus R."/>
            <person name="Thornton R.D."/>
            <person name="Trejos Z.Y."/>
            <person name="Usmani K."/>
            <person name="Vattathil S."/>
            <person name="Villasana D."/>
            <person name="Walker D.L."/>
            <person name="Wang S."/>
            <person name="Wang K."/>
            <person name="White C.S."/>
            <person name="Williams A.C."/>
            <person name="Williamson J."/>
            <person name="Wilson K."/>
            <person name="Woghiren I.O."/>
            <person name="Woodworth J.R."/>
            <person name="Worley K.C."/>
            <person name="Wright R.A."/>
            <person name="Wu W."/>
            <person name="Young L."/>
            <person name="Zhang L."/>
            <person name="Zhang J."/>
            <person name="Zhu Y."/>
            <person name="Muzny D.M."/>
            <person name="Weinstock G."/>
            <person name="Gibbs R.A."/>
        </authorList>
    </citation>
    <scope>NUCLEOTIDE SEQUENCE [LARGE SCALE GENOMIC DNA]</scope>
    <source>
        <strain evidence="2">LSR1</strain>
    </source>
</reference>
<dbReference type="EnsemblMetazoa" id="XM_029491455.1">
    <property type="protein sequence ID" value="XP_029347315.1"/>
    <property type="gene ID" value="LOC100161705"/>
</dbReference>
<name>A0A8R2NT22_ACYPI</name>